<dbReference type="RefSeq" id="WP_058318582.1">
    <property type="nucleotide sequence ID" value="NZ_CYSF01000007.1"/>
</dbReference>
<protein>
    <submittedName>
        <fullName evidence="2">Uncharacterized protein</fullName>
    </submittedName>
</protein>
<evidence type="ECO:0000313" key="2">
    <source>
        <dbReference type="EMBL" id="CUH84477.1"/>
    </source>
</evidence>
<gene>
    <name evidence="2" type="ORF">TM5383_01687</name>
</gene>
<dbReference type="Proteomes" id="UP000051681">
    <property type="component" value="Unassembled WGS sequence"/>
</dbReference>
<dbReference type="EMBL" id="CYSF01000007">
    <property type="protein sequence ID" value="CUH84477.1"/>
    <property type="molecule type" value="Genomic_DNA"/>
</dbReference>
<feature type="transmembrane region" description="Helical" evidence="1">
    <location>
        <begin position="230"/>
        <end position="256"/>
    </location>
</feature>
<feature type="transmembrane region" description="Helical" evidence="1">
    <location>
        <begin position="73"/>
        <end position="89"/>
    </location>
</feature>
<reference evidence="2 3" key="1">
    <citation type="submission" date="2015-09" db="EMBL/GenBank/DDBJ databases">
        <authorList>
            <consortium name="Swine Surveillance"/>
        </authorList>
    </citation>
    <scope>NUCLEOTIDE SEQUENCE [LARGE SCALE GENOMIC DNA]</scope>
    <source>
        <strain evidence="2 3">CECT 8383</strain>
    </source>
</reference>
<evidence type="ECO:0000313" key="3">
    <source>
        <dbReference type="Proteomes" id="UP000051681"/>
    </source>
</evidence>
<feature type="transmembrane region" description="Helical" evidence="1">
    <location>
        <begin position="36"/>
        <end position="53"/>
    </location>
</feature>
<accession>A0A0P1GPK6</accession>
<organism evidence="2 3">
    <name type="scientific">Thalassovita mediterranea</name>
    <dbReference type="NCBI Taxonomy" id="340021"/>
    <lineage>
        <taxon>Bacteria</taxon>
        <taxon>Pseudomonadati</taxon>
        <taxon>Pseudomonadota</taxon>
        <taxon>Alphaproteobacteria</taxon>
        <taxon>Rhodobacterales</taxon>
        <taxon>Roseobacteraceae</taxon>
        <taxon>Thalassovita</taxon>
    </lineage>
</organism>
<feature type="transmembrane region" description="Helical" evidence="1">
    <location>
        <begin position="199"/>
        <end position="218"/>
    </location>
</feature>
<sequence length="276" mass="30263">MFERLAGAGVRAIWVSLLVAIPYLLLPAGLGDATALVVLLAFLAGLMTFLEYATHYPSVLEFRDAPPLNRMRFAAAFLVVLVLSLILRADHSPTQLGLLLQALGQMLGNWLDFPYSPVRLAILALPADAPQSLIDAVRMATALAYALAGSVLVLFLLVLHFSAWPVRGGAFNVWVNLPMFDPTKGDVLLRLQRDARINVMLGFILPFLLPAVLKGLAGWVDLKVLTNPHVLIWCMMIWACLPANMILRGIAIGRVADMIDEKRRRTYAEAKLVDSA</sequence>
<feature type="transmembrane region" description="Helical" evidence="1">
    <location>
        <begin position="12"/>
        <end position="30"/>
    </location>
</feature>
<dbReference type="OrthoDB" id="7738422at2"/>
<dbReference type="STRING" id="340021.TM5383_01687"/>
<evidence type="ECO:0000256" key="1">
    <source>
        <dbReference type="SAM" id="Phobius"/>
    </source>
</evidence>
<keyword evidence="1" id="KW-0812">Transmembrane</keyword>
<name>A0A0P1GPK6_9RHOB</name>
<feature type="transmembrane region" description="Helical" evidence="1">
    <location>
        <begin position="142"/>
        <end position="161"/>
    </location>
</feature>
<keyword evidence="3" id="KW-1185">Reference proteome</keyword>
<keyword evidence="1" id="KW-1133">Transmembrane helix</keyword>
<dbReference type="AlphaFoldDB" id="A0A0P1GPK6"/>
<proteinExistence type="predicted"/>
<keyword evidence="1" id="KW-0472">Membrane</keyword>